<reference evidence="3" key="1">
    <citation type="submission" date="2023-06" db="EMBL/GenBank/DDBJ databases">
        <title>Conoideocrella luteorostrata (Hypocreales: Clavicipitaceae), a potential biocontrol fungus for elongate hemlock scale in United States Christmas tree production areas.</title>
        <authorList>
            <person name="Barrett H."/>
            <person name="Lovett B."/>
            <person name="Macias A.M."/>
            <person name="Stajich J.E."/>
            <person name="Kasson M.T."/>
        </authorList>
    </citation>
    <scope>NUCLEOTIDE SEQUENCE</scope>
    <source>
        <strain evidence="3">ARSEF 14590</strain>
    </source>
</reference>
<dbReference type="PANTHER" id="PTHR44229">
    <property type="entry name" value="15-HYDROXYPROSTAGLANDIN DEHYDROGENASE [NAD(+)]"/>
    <property type="match status" value="1"/>
</dbReference>
<evidence type="ECO:0000313" key="4">
    <source>
        <dbReference type="Proteomes" id="UP001251528"/>
    </source>
</evidence>
<dbReference type="PRINTS" id="PR00081">
    <property type="entry name" value="GDHRDH"/>
</dbReference>
<dbReference type="Proteomes" id="UP001251528">
    <property type="component" value="Unassembled WGS sequence"/>
</dbReference>
<dbReference type="InterPro" id="IPR002347">
    <property type="entry name" value="SDR_fam"/>
</dbReference>
<dbReference type="SUPFAM" id="SSF51735">
    <property type="entry name" value="NAD(P)-binding Rossmann-fold domains"/>
    <property type="match status" value="1"/>
</dbReference>
<dbReference type="Pfam" id="PF00106">
    <property type="entry name" value="adh_short"/>
    <property type="match status" value="1"/>
</dbReference>
<evidence type="ECO:0000313" key="3">
    <source>
        <dbReference type="EMBL" id="KAK2592272.1"/>
    </source>
</evidence>
<comment type="caution">
    <text evidence="3">The sequence shown here is derived from an EMBL/GenBank/DDBJ whole genome shotgun (WGS) entry which is preliminary data.</text>
</comment>
<comment type="similarity">
    <text evidence="1">Belongs to the short-chain dehydrogenases/reductases (SDR) family.</text>
</comment>
<dbReference type="AlphaFoldDB" id="A0AAJ0FPT6"/>
<dbReference type="EMBL" id="JASWJB010000276">
    <property type="protein sequence ID" value="KAK2592272.1"/>
    <property type="molecule type" value="Genomic_DNA"/>
</dbReference>
<accession>A0AAJ0FPT6</accession>
<dbReference type="InterPro" id="IPR036291">
    <property type="entry name" value="NAD(P)-bd_dom_sf"/>
</dbReference>
<dbReference type="GO" id="GO:0005737">
    <property type="term" value="C:cytoplasm"/>
    <property type="evidence" value="ECO:0007669"/>
    <property type="project" value="TreeGrafter"/>
</dbReference>
<gene>
    <name evidence="3" type="ORF">QQS21_010025</name>
</gene>
<dbReference type="PANTHER" id="PTHR44229:SF4">
    <property type="entry name" value="15-HYDROXYPROSTAGLANDIN DEHYDROGENASE [NAD(+)]"/>
    <property type="match status" value="1"/>
</dbReference>
<dbReference type="Gene3D" id="3.40.50.720">
    <property type="entry name" value="NAD(P)-binding Rossmann-like Domain"/>
    <property type="match status" value="1"/>
</dbReference>
<sequence>MASELAGQCAIITGAGAGIGLCFAKLLLQKGCSVVIADLKLTSEAESLLSQYPHSNNQTTATNSKPSAVFQKTDVVSWPQLTLLWERATELHNRVDIVVPGAGVFEPSWSSFWSPPRSSTNPDSPSLDKADAEPGRYGIIDLNLVAPIRLSQMAIGHWTSNKQKGCLVLVGSIAGYVDTPIRPLYHTTKHGIHGFVSCMGPLRDKLGIRVSAVAPGPVETTIWNQGFAMTQEMKANMSWVDIQDVARTMYELVVNKELGDGTILEVLASGTRVLPRFPGASKEVLTLTVEGYVKAQDAFLDVIQENGLKV</sequence>
<name>A0AAJ0FPT6_9HYPO</name>
<keyword evidence="2" id="KW-0560">Oxidoreductase</keyword>
<protein>
    <submittedName>
        <fullName evidence="3">Uncharacterized protein</fullName>
    </submittedName>
</protein>
<keyword evidence="4" id="KW-1185">Reference proteome</keyword>
<proteinExistence type="inferred from homology"/>
<evidence type="ECO:0000256" key="2">
    <source>
        <dbReference type="ARBA" id="ARBA00023002"/>
    </source>
</evidence>
<evidence type="ECO:0000256" key="1">
    <source>
        <dbReference type="ARBA" id="ARBA00006484"/>
    </source>
</evidence>
<organism evidence="3 4">
    <name type="scientific">Conoideocrella luteorostrata</name>
    <dbReference type="NCBI Taxonomy" id="1105319"/>
    <lineage>
        <taxon>Eukaryota</taxon>
        <taxon>Fungi</taxon>
        <taxon>Dikarya</taxon>
        <taxon>Ascomycota</taxon>
        <taxon>Pezizomycotina</taxon>
        <taxon>Sordariomycetes</taxon>
        <taxon>Hypocreomycetidae</taxon>
        <taxon>Hypocreales</taxon>
        <taxon>Clavicipitaceae</taxon>
        <taxon>Conoideocrella</taxon>
    </lineage>
</organism>
<dbReference type="GO" id="GO:0016616">
    <property type="term" value="F:oxidoreductase activity, acting on the CH-OH group of donors, NAD or NADP as acceptor"/>
    <property type="evidence" value="ECO:0007669"/>
    <property type="project" value="TreeGrafter"/>
</dbReference>